<dbReference type="InterPro" id="IPR010865">
    <property type="entry name" value="DUF1499"/>
</dbReference>
<dbReference type="Pfam" id="PF07386">
    <property type="entry name" value="DUF1499"/>
    <property type="match status" value="1"/>
</dbReference>
<comment type="caution">
    <text evidence="1">The sequence shown here is derived from an EMBL/GenBank/DDBJ whole genome shotgun (WGS) entry which is preliminary data.</text>
</comment>
<accession>A0AAE3WER4</accession>
<evidence type="ECO:0000313" key="2">
    <source>
        <dbReference type="Proteomes" id="UP001226762"/>
    </source>
</evidence>
<organism evidence="1 2">
    <name type="scientific">Marimonas arenosa</name>
    <dbReference type="NCBI Taxonomy" id="1795305"/>
    <lineage>
        <taxon>Bacteria</taxon>
        <taxon>Pseudomonadati</taxon>
        <taxon>Pseudomonadota</taxon>
        <taxon>Alphaproteobacteria</taxon>
        <taxon>Rhodobacterales</taxon>
        <taxon>Paracoccaceae</taxon>
        <taxon>Marimonas</taxon>
    </lineage>
</organism>
<dbReference type="EMBL" id="JANHAX010000005">
    <property type="protein sequence ID" value="MDQ2091274.1"/>
    <property type="molecule type" value="Genomic_DNA"/>
</dbReference>
<protein>
    <submittedName>
        <fullName evidence="1">DUF1499 domain-containing protein</fullName>
    </submittedName>
</protein>
<dbReference type="AlphaFoldDB" id="A0AAE3WER4"/>
<reference evidence="1" key="2">
    <citation type="submission" date="2023-02" db="EMBL/GenBank/DDBJ databases">
        <title>'Rhodoalgimonas zhirmunskyi' gen. nov., isolated from a red alga.</title>
        <authorList>
            <person name="Nedashkovskaya O.I."/>
            <person name="Otstavnykh N.Y."/>
            <person name="Bystritskaya E.P."/>
            <person name="Balabanova L.A."/>
            <person name="Isaeva M.P."/>
        </authorList>
    </citation>
    <scope>NUCLEOTIDE SEQUENCE</scope>
    <source>
        <strain evidence="1">KCTC 52189</strain>
    </source>
</reference>
<dbReference type="RefSeq" id="WP_306736570.1">
    <property type="nucleotide sequence ID" value="NZ_JANHAX010000005.1"/>
</dbReference>
<proteinExistence type="predicted"/>
<dbReference type="Proteomes" id="UP001226762">
    <property type="component" value="Unassembled WGS sequence"/>
</dbReference>
<evidence type="ECO:0000313" key="1">
    <source>
        <dbReference type="EMBL" id="MDQ2091274.1"/>
    </source>
</evidence>
<keyword evidence="2" id="KW-1185">Reference proteome</keyword>
<reference evidence="1" key="1">
    <citation type="submission" date="2022-07" db="EMBL/GenBank/DDBJ databases">
        <authorList>
            <person name="Otstavnykh N."/>
            <person name="Isaeva M."/>
            <person name="Bystritskaya E."/>
        </authorList>
    </citation>
    <scope>NUCLEOTIDE SEQUENCE</scope>
    <source>
        <strain evidence="1">KCTC 52189</strain>
    </source>
</reference>
<sequence length="136" mass="15119">MWIFAVVLVAVLLTGAYVRLAPSDPARWHVSPKFDRDRNFANAAVRVIDDAPTRLARLDAIAQDWPRTRTLAGSVGVGMITYVSRSALWGFPDYTTVHAADGKIVLWARSRFGRGDAGVNRERLEAWLAILRGEDL</sequence>
<name>A0AAE3WER4_9RHOB</name>
<gene>
    <name evidence="1" type="ORF">NO357_15345</name>
</gene>